<sequence>MTANVDYVKPSKVLNPSQLVDEFKKSGEFDRLRRQLLAQFQNGASMDSINDLVQKVTSERLASGAGLQRKSRDAIYADLIQEIERFPVVEKAVAEHLKLSNPTFGSNIRKSITRILKANGSAEMEVENHDG</sequence>
<protein>
    <recommendedName>
        <fullName evidence="1">BOD1/SHG1 domain-containing protein</fullName>
    </recommendedName>
</protein>
<evidence type="ECO:0000259" key="1">
    <source>
        <dbReference type="Pfam" id="PF05205"/>
    </source>
</evidence>
<reference evidence="2 3" key="1">
    <citation type="submission" date="2018-06" db="EMBL/GenBank/DDBJ databases">
        <title>A transcriptomic atlas of mushroom development highlights an independent origin of complex multicellularity.</title>
        <authorList>
            <consortium name="DOE Joint Genome Institute"/>
            <person name="Krizsan K."/>
            <person name="Almasi E."/>
            <person name="Merenyi Z."/>
            <person name="Sahu N."/>
            <person name="Viragh M."/>
            <person name="Koszo T."/>
            <person name="Mondo S."/>
            <person name="Kiss B."/>
            <person name="Balint B."/>
            <person name="Kues U."/>
            <person name="Barry K."/>
            <person name="Hegedus J.C."/>
            <person name="Henrissat B."/>
            <person name="Johnson J."/>
            <person name="Lipzen A."/>
            <person name="Ohm R."/>
            <person name="Nagy I."/>
            <person name="Pangilinan J."/>
            <person name="Yan J."/>
            <person name="Xiong Y."/>
            <person name="Grigoriev I.V."/>
            <person name="Hibbett D.S."/>
            <person name="Nagy L.G."/>
        </authorList>
    </citation>
    <scope>NUCLEOTIDE SEQUENCE [LARGE SCALE GENOMIC DNA]</scope>
    <source>
        <strain evidence="2 3">SZMC22713</strain>
    </source>
</reference>
<dbReference type="Pfam" id="PF05205">
    <property type="entry name" value="COMPASS-Shg1"/>
    <property type="match status" value="1"/>
</dbReference>
<evidence type="ECO:0000313" key="3">
    <source>
        <dbReference type="Proteomes" id="UP000294933"/>
    </source>
</evidence>
<organism evidence="2 3">
    <name type="scientific">Rickenella mellea</name>
    <dbReference type="NCBI Taxonomy" id="50990"/>
    <lineage>
        <taxon>Eukaryota</taxon>
        <taxon>Fungi</taxon>
        <taxon>Dikarya</taxon>
        <taxon>Basidiomycota</taxon>
        <taxon>Agaricomycotina</taxon>
        <taxon>Agaricomycetes</taxon>
        <taxon>Hymenochaetales</taxon>
        <taxon>Rickenellaceae</taxon>
        <taxon>Rickenella</taxon>
    </lineage>
</organism>
<proteinExistence type="predicted"/>
<dbReference type="AlphaFoldDB" id="A0A4R5XDG9"/>
<dbReference type="Proteomes" id="UP000294933">
    <property type="component" value="Unassembled WGS sequence"/>
</dbReference>
<dbReference type="VEuPathDB" id="FungiDB:BD410DRAFT_3435"/>
<gene>
    <name evidence="2" type="ORF">BD410DRAFT_3435</name>
</gene>
<dbReference type="EMBL" id="ML170156">
    <property type="protein sequence ID" value="TDL29091.1"/>
    <property type="molecule type" value="Genomic_DNA"/>
</dbReference>
<dbReference type="STRING" id="50990.A0A4R5XDG9"/>
<dbReference type="InterPro" id="IPR055264">
    <property type="entry name" value="BOD1/SHG1_dom"/>
</dbReference>
<evidence type="ECO:0000313" key="2">
    <source>
        <dbReference type="EMBL" id="TDL29091.1"/>
    </source>
</evidence>
<feature type="domain" description="BOD1/SHG1" evidence="1">
    <location>
        <begin position="18"/>
        <end position="112"/>
    </location>
</feature>
<name>A0A4R5XDG9_9AGAM</name>
<accession>A0A4R5XDG9</accession>
<dbReference type="OrthoDB" id="5579731at2759"/>
<keyword evidence="3" id="KW-1185">Reference proteome</keyword>